<keyword evidence="1" id="KW-0812">Transmembrane</keyword>
<feature type="transmembrane region" description="Helical" evidence="1">
    <location>
        <begin position="61"/>
        <end position="87"/>
    </location>
</feature>
<feature type="transmembrane region" description="Helical" evidence="1">
    <location>
        <begin position="108"/>
        <end position="126"/>
    </location>
</feature>
<evidence type="ECO:0008006" key="4">
    <source>
        <dbReference type="Google" id="ProtNLM"/>
    </source>
</evidence>
<evidence type="ECO:0000313" key="3">
    <source>
        <dbReference type="Proteomes" id="UP000614460"/>
    </source>
</evidence>
<name>A0A8H9G2F3_9SPHI</name>
<proteinExistence type="predicted"/>
<gene>
    <name evidence="2" type="ORF">GCM10011516_31650</name>
</gene>
<dbReference type="Proteomes" id="UP000614460">
    <property type="component" value="Unassembled WGS sequence"/>
</dbReference>
<organism evidence="2 3">
    <name type="scientific">Sphingobacterium cellulitidis</name>
    <dbReference type="NCBI Taxonomy" id="1768011"/>
    <lineage>
        <taxon>Bacteria</taxon>
        <taxon>Pseudomonadati</taxon>
        <taxon>Bacteroidota</taxon>
        <taxon>Sphingobacteriia</taxon>
        <taxon>Sphingobacteriales</taxon>
        <taxon>Sphingobacteriaceae</taxon>
        <taxon>Sphingobacterium</taxon>
    </lineage>
</organism>
<reference evidence="2" key="1">
    <citation type="journal article" date="2014" name="Int. J. Syst. Evol. Microbiol.">
        <title>Complete genome sequence of Corynebacterium casei LMG S-19264T (=DSM 44701T), isolated from a smear-ripened cheese.</title>
        <authorList>
            <consortium name="US DOE Joint Genome Institute (JGI-PGF)"/>
            <person name="Walter F."/>
            <person name="Albersmeier A."/>
            <person name="Kalinowski J."/>
            <person name="Ruckert C."/>
        </authorList>
    </citation>
    <scope>NUCLEOTIDE SEQUENCE</scope>
    <source>
        <strain evidence="2">CGMCC 1.15966</strain>
    </source>
</reference>
<evidence type="ECO:0000313" key="2">
    <source>
        <dbReference type="EMBL" id="GGE31590.1"/>
    </source>
</evidence>
<reference evidence="2" key="2">
    <citation type="submission" date="2020-09" db="EMBL/GenBank/DDBJ databases">
        <authorList>
            <person name="Sun Q."/>
            <person name="Zhou Y."/>
        </authorList>
    </citation>
    <scope>NUCLEOTIDE SEQUENCE</scope>
    <source>
        <strain evidence="2">CGMCC 1.15966</strain>
    </source>
</reference>
<dbReference type="EMBL" id="BMKM01000011">
    <property type="protein sequence ID" value="GGE31590.1"/>
    <property type="molecule type" value="Genomic_DNA"/>
</dbReference>
<feature type="transmembrane region" description="Helical" evidence="1">
    <location>
        <begin position="37"/>
        <end position="55"/>
    </location>
</feature>
<keyword evidence="3" id="KW-1185">Reference proteome</keyword>
<evidence type="ECO:0000256" key="1">
    <source>
        <dbReference type="SAM" id="Phobius"/>
    </source>
</evidence>
<keyword evidence="1" id="KW-1133">Transmembrane helix</keyword>
<protein>
    <recommendedName>
        <fullName evidence="4">DoxX family protein</fullName>
    </recommendedName>
</protein>
<accession>A0A8H9G2F3</accession>
<comment type="caution">
    <text evidence="2">The sequence shown here is derived from an EMBL/GenBank/DDBJ whole genome shotgun (WGS) entry which is preliminary data.</text>
</comment>
<feature type="transmembrane region" description="Helical" evidence="1">
    <location>
        <begin position="12"/>
        <end position="30"/>
    </location>
</feature>
<sequence length="265" mass="30837">MGLAWTFYGASNPYNIFMGIAEVMGILLLFRKTTTLGAIITFAVSVNIMATNYFFDVPVKLVSTALALLSLFLLAPNIQRLMGLLIAQKTVKLIPLPAPIYNKRWKKITMISIKVLLLLLVFSGHIRQLISPIDYFKPYFDPEAELYGAYYIPNREYKNRAKNNIPDEWHQLIITTEKTLNIRNEEMDVIRYEYIKDPKKKEIKIIDSDKSVVLEMKYHLENTGITLRNIHSPDSTSIFLEKIDMDNIDLKTRTFRWINEYPHNR</sequence>
<dbReference type="AlphaFoldDB" id="A0A8H9G2F3"/>
<keyword evidence="1" id="KW-0472">Membrane</keyword>